<evidence type="ECO:0000256" key="3">
    <source>
        <dbReference type="ARBA" id="ARBA00022676"/>
    </source>
</evidence>
<dbReference type="GO" id="GO:0010041">
    <property type="term" value="P:response to iron(III) ion"/>
    <property type="evidence" value="ECO:0007669"/>
    <property type="project" value="TreeGrafter"/>
</dbReference>
<dbReference type="EMBL" id="LNXV01000033">
    <property type="protein sequence ID" value="KTC78377.1"/>
    <property type="molecule type" value="Genomic_DNA"/>
</dbReference>
<comment type="caution">
    <text evidence="10">The sequence shown here is derived from an EMBL/GenBank/DDBJ whole genome shotgun (WGS) entry which is preliminary data.</text>
</comment>
<feature type="transmembrane region" description="Helical" evidence="8">
    <location>
        <begin position="412"/>
        <end position="430"/>
    </location>
</feature>
<feature type="transmembrane region" description="Helical" evidence="8">
    <location>
        <begin position="89"/>
        <end position="110"/>
    </location>
</feature>
<feature type="transmembrane region" description="Helical" evidence="8">
    <location>
        <begin position="348"/>
        <end position="370"/>
    </location>
</feature>
<comment type="subcellular location">
    <subcellularLocation>
        <location evidence="1">Cell membrane</location>
        <topology evidence="1">Multi-pass membrane protein</topology>
    </subcellularLocation>
</comment>
<evidence type="ECO:0000256" key="7">
    <source>
        <dbReference type="ARBA" id="ARBA00023136"/>
    </source>
</evidence>
<keyword evidence="11" id="KW-1185">Reference proteome</keyword>
<evidence type="ECO:0000256" key="1">
    <source>
        <dbReference type="ARBA" id="ARBA00004651"/>
    </source>
</evidence>
<keyword evidence="5 8" id="KW-0812">Transmembrane</keyword>
<keyword evidence="7 8" id="KW-0472">Membrane</keyword>
<keyword evidence="2" id="KW-1003">Cell membrane</keyword>
<dbReference type="GO" id="GO:0005886">
    <property type="term" value="C:plasma membrane"/>
    <property type="evidence" value="ECO:0007669"/>
    <property type="project" value="UniProtKB-SubCell"/>
</dbReference>
<dbReference type="PANTHER" id="PTHR33908:SF3">
    <property type="entry name" value="UNDECAPRENYL PHOSPHATE-ALPHA-4-AMINO-4-DEOXY-L-ARABINOSE ARABINOSYL TRANSFERASE"/>
    <property type="match status" value="1"/>
</dbReference>
<feature type="transmembrane region" description="Helical" evidence="8">
    <location>
        <begin position="184"/>
        <end position="211"/>
    </location>
</feature>
<feature type="transmembrane region" description="Helical" evidence="8">
    <location>
        <begin position="437"/>
        <end position="458"/>
    </location>
</feature>
<evidence type="ECO:0000256" key="4">
    <source>
        <dbReference type="ARBA" id="ARBA00022679"/>
    </source>
</evidence>
<feature type="transmembrane region" description="Helical" evidence="8">
    <location>
        <begin position="158"/>
        <end position="178"/>
    </location>
</feature>
<dbReference type="STRING" id="29422.Lbru_2669"/>
<dbReference type="PANTHER" id="PTHR33908">
    <property type="entry name" value="MANNOSYLTRANSFERASE YKCB-RELATED"/>
    <property type="match status" value="1"/>
</dbReference>
<evidence type="ECO:0000256" key="8">
    <source>
        <dbReference type="SAM" id="Phobius"/>
    </source>
</evidence>
<gene>
    <name evidence="10" type="ORF">Lbru_2669</name>
</gene>
<feature type="transmembrane region" description="Helical" evidence="8">
    <location>
        <begin position="325"/>
        <end position="342"/>
    </location>
</feature>
<protein>
    <submittedName>
        <fullName evidence="10">Dolichyl-phosphate-mannose-protein mannosyltransferase</fullName>
    </submittedName>
</protein>
<organism evidence="10 11">
    <name type="scientific">Legionella brunensis</name>
    <dbReference type="NCBI Taxonomy" id="29422"/>
    <lineage>
        <taxon>Bacteria</taxon>
        <taxon>Pseudomonadati</taxon>
        <taxon>Pseudomonadota</taxon>
        <taxon>Gammaproteobacteria</taxon>
        <taxon>Legionellales</taxon>
        <taxon>Legionellaceae</taxon>
        <taxon>Legionella</taxon>
    </lineage>
</organism>
<feature type="transmembrane region" description="Helical" evidence="8">
    <location>
        <begin position="232"/>
        <end position="252"/>
    </location>
</feature>
<feature type="domain" description="Glycosyltransferase RgtA/B/C/D-like" evidence="9">
    <location>
        <begin position="85"/>
        <end position="246"/>
    </location>
</feature>
<keyword evidence="4 10" id="KW-0808">Transferase</keyword>
<dbReference type="PATRIC" id="fig|29422.6.peg.2834"/>
<evidence type="ECO:0000313" key="11">
    <source>
        <dbReference type="Proteomes" id="UP000054742"/>
    </source>
</evidence>
<accession>A0A0W0S5K5</accession>
<evidence type="ECO:0000259" key="9">
    <source>
        <dbReference type="Pfam" id="PF13231"/>
    </source>
</evidence>
<dbReference type="GO" id="GO:0009103">
    <property type="term" value="P:lipopolysaccharide biosynthetic process"/>
    <property type="evidence" value="ECO:0007669"/>
    <property type="project" value="TreeGrafter"/>
</dbReference>
<keyword evidence="3 10" id="KW-0328">Glycosyltransferase</keyword>
<feature type="transmembrane region" description="Helical" evidence="8">
    <location>
        <begin position="130"/>
        <end position="151"/>
    </location>
</feature>
<dbReference type="InterPro" id="IPR038731">
    <property type="entry name" value="RgtA/B/C-like"/>
</dbReference>
<feature type="transmembrane region" description="Helical" evidence="8">
    <location>
        <begin position="29"/>
        <end position="49"/>
    </location>
</feature>
<sequence length="588" mass="67223">MQFFCVVVFNSTLVSGKRMLTDRHVITHPYRNCILIVLALIVLSAGLGLRDPWPADEPRFTLIAKQMIESGEWLFPMRGGELYSDKPPLFMWGIAVGYLATGAMKVAFLLPSLLASLLTLILTWDLGRRLWNAEIGFLAALTLLFTVQFTLQAKTAQIDALLTLFTTLGMYGFLRFLLLDGGWHWYYVGWFSGGLGIITKGVGFLVILLLIPAIWTHLSLIRHARWSSIVKILIGPLVMLAAVSLWLLPMLWVTQHSTSHILEAYRNDILFHQTVTRYTHPWGHIKPVWYYVIQVIPIFWLPLSLLFPWLIRCWRDAIRQDDKRVILLLGYMVLVILFFSASPGKRGVYLTPVTPVLALLASPWVMMLLLNYKWPPKLLRSLSWFLVFIWFVVTCILFINNKLAFLGENLDALCGPLFLVSLGLLTITLLSRYAPLLGIILGLACSWLCYSILLYPSLNDLRSQKTIMSKIAERVPQAESLLIVGFKEQFLLFSHQPIWHYAYRMNQSEQARESASWIQAGPHRWILGPPQILASCFNLTKQHNLGHRHGTDWLLVNVTDLKSDCYARNPSVAPYLYVPKDLQMMRRS</sequence>
<feature type="transmembrane region" description="Helical" evidence="8">
    <location>
        <begin position="382"/>
        <end position="400"/>
    </location>
</feature>
<keyword evidence="6 8" id="KW-1133">Transmembrane helix</keyword>
<proteinExistence type="predicted"/>
<dbReference type="AlphaFoldDB" id="A0A0W0S5K5"/>
<evidence type="ECO:0000313" key="10">
    <source>
        <dbReference type="EMBL" id="KTC78377.1"/>
    </source>
</evidence>
<dbReference type="Proteomes" id="UP000054742">
    <property type="component" value="Unassembled WGS sequence"/>
</dbReference>
<evidence type="ECO:0000256" key="5">
    <source>
        <dbReference type="ARBA" id="ARBA00022692"/>
    </source>
</evidence>
<dbReference type="Pfam" id="PF13231">
    <property type="entry name" value="PMT_2"/>
    <property type="match status" value="1"/>
</dbReference>
<evidence type="ECO:0000256" key="2">
    <source>
        <dbReference type="ARBA" id="ARBA00022475"/>
    </source>
</evidence>
<feature type="transmembrane region" description="Helical" evidence="8">
    <location>
        <begin position="288"/>
        <end position="313"/>
    </location>
</feature>
<name>A0A0W0S5K5_9GAMM</name>
<dbReference type="RefSeq" id="WP_065235467.1">
    <property type="nucleotide sequence ID" value="NZ_CAAAHU010000004.1"/>
</dbReference>
<dbReference type="InterPro" id="IPR050297">
    <property type="entry name" value="LipidA_mod_glycosyltrf_83"/>
</dbReference>
<evidence type="ECO:0000256" key="6">
    <source>
        <dbReference type="ARBA" id="ARBA00022989"/>
    </source>
</evidence>
<reference evidence="10 11" key="1">
    <citation type="submission" date="2015-11" db="EMBL/GenBank/DDBJ databases">
        <title>Genomic analysis of 38 Legionella species identifies large and diverse effector repertoires.</title>
        <authorList>
            <person name="Burstein D."/>
            <person name="Amaro F."/>
            <person name="Zusman T."/>
            <person name="Lifshitz Z."/>
            <person name="Cohen O."/>
            <person name="Gilbert J.A."/>
            <person name="Pupko T."/>
            <person name="Shuman H.A."/>
            <person name="Segal G."/>
        </authorList>
    </citation>
    <scope>NUCLEOTIDE SEQUENCE [LARGE SCALE GENOMIC DNA]</scope>
    <source>
        <strain evidence="10 11">ATCC 43878</strain>
    </source>
</reference>
<dbReference type="GO" id="GO:0016763">
    <property type="term" value="F:pentosyltransferase activity"/>
    <property type="evidence" value="ECO:0007669"/>
    <property type="project" value="TreeGrafter"/>
</dbReference>